<keyword evidence="4 11" id="KW-0808">Transferase</keyword>
<dbReference type="KEGG" id="cmic:caldi_30720"/>
<accession>A0AA35CML9</accession>
<dbReference type="NCBIfam" id="TIGR00041">
    <property type="entry name" value="DTMP_kinase"/>
    <property type="match status" value="1"/>
</dbReference>
<evidence type="ECO:0000256" key="2">
    <source>
        <dbReference type="ARBA" id="ARBA00012980"/>
    </source>
</evidence>
<evidence type="ECO:0000259" key="12">
    <source>
        <dbReference type="Pfam" id="PF02223"/>
    </source>
</evidence>
<evidence type="ECO:0000256" key="9">
    <source>
        <dbReference type="ARBA" id="ARBA00048743"/>
    </source>
</evidence>
<organism evidence="13 14">
    <name type="scientific">Caldinitratiruptor microaerophilus</name>
    <dbReference type="NCBI Taxonomy" id="671077"/>
    <lineage>
        <taxon>Bacteria</taxon>
        <taxon>Bacillati</taxon>
        <taxon>Bacillota</taxon>
        <taxon>Clostridia</taxon>
        <taxon>Eubacteriales</taxon>
        <taxon>Symbiobacteriaceae</taxon>
        <taxon>Caldinitratiruptor</taxon>
    </lineage>
</organism>
<dbReference type="GO" id="GO:0005524">
    <property type="term" value="F:ATP binding"/>
    <property type="evidence" value="ECO:0007669"/>
    <property type="project" value="UniProtKB-UniRule"/>
</dbReference>
<dbReference type="GO" id="GO:0006233">
    <property type="term" value="P:dTDP biosynthetic process"/>
    <property type="evidence" value="ECO:0007669"/>
    <property type="project" value="InterPro"/>
</dbReference>
<evidence type="ECO:0000256" key="4">
    <source>
        <dbReference type="ARBA" id="ARBA00022679"/>
    </source>
</evidence>
<evidence type="ECO:0000256" key="10">
    <source>
        <dbReference type="ARBA" id="ARBA00057735"/>
    </source>
</evidence>
<comment type="similarity">
    <text evidence="1 11">Belongs to the thymidylate kinase family.</text>
</comment>
<dbReference type="GO" id="GO:0006227">
    <property type="term" value="P:dUDP biosynthetic process"/>
    <property type="evidence" value="ECO:0007669"/>
    <property type="project" value="TreeGrafter"/>
</dbReference>
<feature type="binding site" evidence="11">
    <location>
        <begin position="9"/>
        <end position="16"/>
    </location>
    <ligand>
        <name>ATP</name>
        <dbReference type="ChEBI" id="CHEBI:30616"/>
    </ligand>
</feature>
<evidence type="ECO:0000256" key="11">
    <source>
        <dbReference type="HAMAP-Rule" id="MF_00165"/>
    </source>
</evidence>
<protein>
    <recommendedName>
        <fullName evidence="3 11">Thymidylate kinase</fullName>
        <ecNumber evidence="2 11">2.7.4.9</ecNumber>
    </recommendedName>
    <alternativeName>
        <fullName evidence="11">dTMP kinase</fullName>
    </alternativeName>
</protein>
<proteinExistence type="inferred from homology"/>
<reference evidence="13" key="1">
    <citation type="submission" date="2022-03" db="EMBL/GenBank/DDBJ databases">
        <title>Complete genome sequence of Caldinitratiruptor microaerophilus.</title>
        <authorList>
            <person name="Mukaiyama R."/>
            <person name="Nishiyama T."/>
            <person name="Ueda K."/>
        </authorList>
    </citation>
    <scope>NUCLEOTIDE SEQUENCE</scope>
    <source>
        <strain evidence="13">JCM 16183</strain>
    </source>
</reference>
<dbReference type="InterPro" id="IPR018094">
    <property type="entry name" value="Thymidylate_kinase"/>
</dbReference>
<dbReference type="InterPro" id="IPR039430">
    <property type="entry name" value="Thymidylate_kin-like_dom"/>
</dbReference>
<keyword evidence="6 11" id="KW-0547">Nucleotide-binding</keyword>
<dbReference type="GO" id="GO:0006235">
    <property type="term" value="P:dTTP biosynthetic process"/>
    <property type="evidence" value="ECO:0007669"/>
    <property type="project" value="UniProtKB-UniRule"/>
</dbReference>
<dbReference type="Pfam" id="PF02223">
    <property type="entry name" value="Thymidylate_kin"/>
    <property type="match status" value="1"/>
</dbReference>
<sequence length="210" mass="23335">MPVLITLEGLDGSGKTTQFEQLVEYLRTLGHEFVATREPGGTAAGEALRRLLLDPDLPLTIHSEAFLYAAARAELVERVVRPALYAGRSVVLDRYVDSSVAYQAYGRGLPPEFVMAINEMGTGGLRPHRTILLDLPVALALERKRQAGGDRFERETAEFFERVREGYLELAAAEPERIRVVDASRPPGEVQAEVRRLVREIWPVRQGANA</sequence>
<comment type="catalytic activity">
    <reaction evidence="9 11">
        <text>dTMP + ATP = dTDP + ADP</text>
        <dbReference type="Rhea" id="RHEA:13517"/>
        <dbReference type="ChEBI" id="CHEBI:30616"/>
        <dbReference type="ChEBI" id="CHEBI:58369"/>
        <dbReference type="ChEBI" id="CHEBI:63528"/>
        <dbReference type="ChEBI" id="CHEBI:456216"/>
        <dbReference type="EC" id="2.7.4.9"/>
    </reaction>
</comment>
<dbReference type="PANTHER" id="PTHR10344:SF4">
    <property type="entry name" value="UMP-CMP KINASE 2, MITOCHONDRIAL"/>
    <property type="match status" value="1"/>
</dbReference>
<name>A0AA35CML9_9FIRM</name>
<evidence type="ECO:0000256" key="5">
    <source>
        <dbReference type="ARBA" id="ARBA00022727"/>
    </source>
</evidence>
<keyword evidence="5 11" id="KW-0545">Nucleotide biosynthesis</keyword>
<dbReference type="FunFam" id="3.40.50.300:FF:000225">
    <property type="entry name" value="Thymidylate kinase"/>
    <property type="match status" value="1"/>
</dbReference>
<dbReference type="AlphaFoldDB" id="A0AA35CML9"/>
<evidence type="ECO:0000256" key="7">
    <source>
        <dbReference type="ARBA" id="ARBA00022777"/>
    </source>
</evidence>
<dbReference type="EC" id="2.7.4.9" evidence="2 11"/>
<dbReference type="PANTHER" id="PTHR10344">
    <property type="entry name" value="THYMIDYLATE KINASE"/>
    <property type="match status" value="1"/>
</dbReference>
<keyword evidence="8 11" id="KW-0067">ATP-binding</keyword>
<dbReference type="HAMAP" id="MF_00165">
    <property type="entry name" value="Thymidylate_kinase"/>
    <property type="match status" value="1"/>
</dbReference>
<dbReference type="PROSITE" id="PS01331">
    <property type="entry name" value="THYMIDYLATE_KINASE"/>
    <property type="match status" value="1"/>
</dbReference>
<dbReference type="InterPro" id="IPR018095">
    <property type="entry name" value="Thymidylate_kin_CS"/>
</dbReference>
<comment type="function">
    <text evidence="10 11">Phosphorylation of dTMP to form dTDP in both de novo and salvage pathways of dTTP synthesis.</text>
</comment>
<dbReference type="GO" id="GO:0004798">
    <property type="term" value="F:dTMP kinase activity"/>
    <property type="evidence" value="ECO:0007669"/>
    <property type="project" value="UniProtKB-UniRule"/>
</dbReference>
<feature type="domain" description="Thymidylate kinase-like" evidence="12">
    <location>
        <begin position="7"/>
        <end position="194"/>
    </location>
</feature>
<evidence type="ECO:0000256" key="3">
    <source>
        <dbReference type="ARBA" id="ARBA00017144"/>
    </source>
</evidence>
<dbReference type="CDD" id="cd01672">
    <property type="entry name" value="TMPK"/>
    <property type="match status" value="1"/>
</dbReference>
<evidence type="ECO:0000313" key="14">
    <source>
        <dbReference type="Proteomes" id="UP001163687"/>
    </source>
</evidence>
<evidence type="ECO:0000256" key="8">
    <source>
        <dbReference type="ARBA" id="ARBA00022840"/>
    </source>
</evidence>
<evidence type="ECO:0000313" key="13">
    <source>
        <dbReference type="EMBL" id="BDG61982.1"/>
    </source>
</evidence>
<dbReference type="SUPFAM" id="SSF52540">
    <property type="entry name" value="P-loop containing nucleoside triphosphate hydrolases"/>
    <property type="match status" value="1"/>
</dbReference>
<keyword evidence="7 11" id="KW-0418">Kinase</keyword>
<dbReference type="EMBL" id="AP025628">
    <property type="protein sequence ID" value="BDG61982.1"/>
    <property type="molecule type" value="Genomic_DNA"/>
</dbReference>
<dbReference type="GO" id="GO:0005829">
    <property type="term" value="C:cytosol"/>
    <property type="evidence" value="ECO:0007669"/>
    <property type="project" value="TreeGrafter"/>
</dbReference>
<dbReference type="Gene3D" id="3.40.50.300">
    <property type="entry name" value="P-loop containing nucleotide triphosphate hydrolases"/>
    <property type="match status" value="1"/>
</dbReference>
<gene>
    <name evidence="11 13" type="primary">tmk</name>
    <name evidence="13" type="ORF">caldi_30720</name>
</gene>
<keyword evidence="14" id="KW-1185">Reference proteome</keyword>
<dbReference type="Proteomes" id="UP001163687">
    <property type="component" value="Chromosome"/>
</dbReference>
<dbReference type="RefSeq" id="WP_264842597.1">
    <property type="nucleotide sequence ID" value="NZ_AP025628.1"/>
</dbReference>
<evidence type="ECO:0000256" key="6">
    <source>
        <dbReference type="ARBA" id="ARBA00022741"/>
    </source>
</evidence>
<dbReference type="InterPro" id="IPR027417">
    <property type="entry name" value="P-loop_NTPase"/>
</dbReference>
<evidence type="ECO:0000256" key="1">
    <source>
        <dbReference type="ARBA" id="ARBA00009776"/>
    </source>
</evidence>